<dbReference type="Proteomes" id="UP000188243">
    <property type="component" value="Chromosome"/>
</dbReference>
<evidence type="ECO:0000256" key="2">
    <source>
        <dbReference type="ARBA" id="ARBA00022723"/>
    </source>
</evidence>
<feature type="binding site" evidence="6">
    <location>
        <position position="173"/>
    </location>
    <ligand>
        <name>Mg(2+)</name>
        <dbReference type="ChEBI" id="CHEBI:18420"/>
    </ligand>
</feature>
<keyword evidence="4" id="KW-0413">Isomerase</keyword>
<dbReference type="PROSITE" id="PS00909">
    <property type="entry name" value="MR_MLE_2"/>
    <property type="match status" value="1"/>
</dbReference>
<dbReference type="GO" id="GO:0009063">
    <property type="term" value="P:amino acid catabolic process"/>
    <property type="evidence" value="ECO:0007669"/>
    <property type="project" value="InterPro"/>
</dbReference>
<comment type="similarity">
    <text evidence="1">Belongs to the mandelate racemase/muconate lactonizing enzyme family.</text>
</comment>
<dbReference type="Gene3D" id="3.30.390.10">
    <property type="entry name" value="Enolase-like, N-terminal domain"/>
    <property type="match status" value="1"/>
</dbReference>
<evidence type="ECO:0000313" key="9">
    <source>
        <dbReference type="Proteomes" id="UP000188243"/>
    </source>
</evidence>
<dbReference type="InterPro" id="IPR034603">
    <property type="entry name" value="Dipeptide_epimerase"/>
</dbReference>
<dbReference type="NCBIfam" id="NF042940">
    <property type="entry name" value="racemase_DgcA"/>
    <property type="match status" value="1"/>
</dbReference>
<evidence type="ECO:0000256" key="6">
    <source>
        <dbReference type="PIRSR" id="PIRSR634603-3"/>
    </source>
</evidence>
<proteinExistence type="inferred from homology"/>
<evidence type="ECO:0000256" key="1">
    <source>
        <dbReference type="ARBA" id="ARBA00008031"/>
    </source>
</evidence>
<dbReference type="Gene3D" id="3.20.20.120">
    <property type="entry name" value="Enolase-like C-terminal domain"/>
    <property type="match status" value="1"/>
</dbReference>
<feature type="binding site" evidence="6">
    <location>
        <position position="199"/>
    </location>
    <ligand>
        <name>Mg(2+)</name>
        <dbReference type="ChEBI" id="CHEBI:18420"/>
    </ligand>
</feature>
<dbReference type="AlphaFoldDB" id="A0A1Q2H460"/>
<dbReference type="InterPro" id="IPR013341">
    <property type="entry name" value="Mandelate_racemase_N_dom"/>
</dbReference>
<dbReference type="InterPro" id="IPR018110">
    <property type="entry name" value="Mandel_Rmase/mucon_lact_enz_CS"/>
</dbReference>
<dbReference type="PANTHER" id="PTHR48080:SF3">
    <property type="entry name" value="ENOLASE SUPERFAMILY MEMBER DDB_G0284701"/>
    <property type="match status" value="1"/>
</dbReference>
<comment type="cofactor">
    <cofactor evidence="6">
        <name>Mg(2+)</name>
        <dbReference type="ChEBI" id="CHEBI:18420"/>
    </cofactor>
    <text evidence="6">Binds 1 Mg(2+) ion per subunit.</text>
</comment>
<dbReference type="PANTHER" id="PTHR48080">
    <property type="entry name" value="D-GALACTONATE DEHYDRATASE-RELATED"/>
    <property type="match status" value="1"/>
</dbReference>
<evidence type="ECO:0000256" key="4">
    <source>
        <dbReference type="ARBA" id="ARBA00023235"/>
    </source>
</evidence>
<feature type="active site" description="Proton acceptor; specific for (S)-substrate epimerization" evidence="5">
    <location>
        <position position="244"/>
    </location>
</feature>
<keyword evidence="2 6" id="KW-0479">Metal-binding</keyword>
<dbReference type="KEGG" id="paln:B0W48_18450"/>
<keyword evidence="3 6" id="KW-0460">Magnesium</keyword>
<dbReference type="SFLD" id="SFLDF00010">
    <property type="entry name" value="dipeptide_epimerase"/>
    <property type="match status" value="1"/>
</dbReference>
<feature type="active site" description="Proton acceptor; specific for (R)-substrate epimerization" evidence="5">
    <location>
        <position position="148"/>
    </location>
</feature>
<dbReference type="InterPro" id="IPR029017">
    <property type="entry name" value="Enolase-like_N"/>
</dbReference>
<dbReference type="GO" id="GO:0016855">
    <property type="term" value="F:racemase and epimerase activity, acting on amino acids and derivatives"/>
    <property type="evidence" value="ECO:0007669"/>
    <property type="project" value="InterPro"/>
</dbReference>
<evidence type="ECO:0000256" key="5">
    <source>
        <dbReference type="PIRSR" id="PIRSR634603-1"/>
    </source>
</evidence>
<gene>
    <name evidence="8" type="ORF">B0W48_18450</name>
</gene>
<dbReference type="SUPFAM" id="SSF51604">
    <property type="entry name" value="Enolase C-terminal domain-like"/>
    <property type="match status" value="1"/>
</dbReference>
<dbReference type="InterPro" id="IPR013342">
    <property type="entry name" value="Mandelate_racemase_C"/>
</dbReference>
<evidence type="ECO:0000313" key="8">
    <source>
        <dbReference type="EMBL" id="AQQ02147.1"/>
    </source>
</evidence>
<dbReference type="EMBL" id="CP019628">
    <property type="protein sequence ID" value="AQQ02147.1"/>
    <property type="molecule type" value="Genomic_DNA"/>
</dbReference>
<dbReference type="SMART" id="SM00922">
    <property type="entry name" value="MR_MLE"/>
    <property type="match status" value="1"/>
</dbReference>
<feature type="binding site" evidence="6">
    <location>
        <position position="222"/>
    </location>
    <ligand>
        <name>Mg(2+)</name>
        <dbReference type="ChEBI" id="CHEBI:18420"/>
    </ligand>
</feature>
<evidence type="ECO:0000256" key="3">
    <source>
        <dbReference type="ARBA" id="ARBA00022842"/>
    </source>
</evidence>
<organism evidence="8 9">
    <name type="scientific">Pseudoalteromonas aliena</name>
    <dbReference type="NCBI Taxonomy" id="247523"/>
    <lineage>
        <taxon>Bacteria</taxon>
        <taxon>Pseudomonadati</taxon>
        <taxon>Pseudomonadota</taxon>
        <taxon>Gammaproteobacteria</taxon>
        <taxon>Alteromonadales</taxon>
        <taxon>Pseudoalteromonadaceae</taxon>
        <taxon>Pseudoalteromonas</taxon>
    </lineage>
</organism>
<dbReference type="SFLD" id="SFLDS00001">
    <property type="entry name" value="Enolase"/>
    <property type="match status" value="1"/>
</dbReference>
<dbReference type="STRING" id="247523.B0W48_18450"/>
<reference evidence="8 9" key="1">
    <citation type="submission" date="2017-02" db="EMBL/GenBank/DDBJ databases">
        <title>Complete genome sequence of the cold-active Pseudoalteromonas aliena strain EH1 isolated from Arctic seawater.</title>
        <authorList>
            <person name="Kim E."/>
            <person name="Heo E."/>
            <person name="Kim H."/>
            <person name="Kim D."/>
        </authorList>
    </citation>
    <scope>NUCLEOTIDE SEQUENCE [LARGE SCALE GENOMIC DNA]</scope>
    <source>
        <strain evidence="8 9">EH1</strain>
    </source>
</reference>
<feature type="domain" description="Mandelate racemase/muconate lactonizing enzyme C-terminal" evidence="7">
    <location>
        <begin position="129"/>
        <end position="220"/>
    </location>
</feature>
<dbReference type="Pfam" id="PF02746">
    <property type="entry name" value="MR_MLE_N"/>
    <property type="match status" value="1"/>
</dbReference>
<dbReference type="SUPFAM" id="SSF54826">
    <property type="entry name" value="Enolase N-terminal domain-like"/>
    <property type="match status" value="1"/>
</dbReference>
<accession>A0A1Q2H460</accession>
<name>A0A1Q2H460_9GAMM</name>
<dbReference type="InterPro" id="IPR036849">
    <property type="entry name" value="Enolase-like_C_sf"/>
</dbReference>
<dbReference type="GO" id="GO:0046872">
    <property type="term" value="F:metal ion binding"/>
    <property type="evidence" value="ECO:0007669"/>
    <property type="project" value="UniProtKB-KW"/>
</dbReference>
<evidence type="ECO:0000259" key="7">
    <source>
        <dbReference type="SMART" id="SM00922"/>
    </source>
</evidence>
<dbReference type="InterPro" id="IPR029065">
    <property type="entry name" value="Enolase_C-like"/>
</dbReference>
<dbReference type="InterPro" id="IPR034593">
    <property type="entry name" value="DgoD-like"/>
</dbReference>
<dbReference type="CDD" id="cd03319">
    <property type="entry name" value="L-Ala-DL-Glu_epimerase"/>
    <property type="match status" value="1"/>
</dbReference>
<sequence>MTITLVHQQLPLKHIFRIARGAKTQADVVLLTISNGQHTGKAEAVPYARYKESIDTVTQQIRSFSTQVINLENINSLINLMPAGAARNALDCAWWDLQAKLSGTAVAELLNLAPALPCITAQTLSIDTPSAMASSVAKLNNPPLVKVKLDNQDIVLKMTAIAKAAPNSQFIVDANEAWTINDLVNCVTQLKALNVVLIEQPLPAGKDDELIDFNSTIPLCADESCHTRADLAYLKERYQVINIKLDKTGGLSEAVLLSQAAKAQGFQIMLGCMVASSLAMAPAALLVNEAAFVDLDGPLLVNNDYAEGFKFENGVMYPLTSRLWGTGSE</sequence>
<dbReference type="SFLD" id="SFLDG00180">
    <property type="entry name" value="muconate_cycloisomerase"/>
    <property type="match status" value="1"/>
</dbReference>
<dbReference type="Pfam" id="PF13378">
    <property type="entry name" value="MR_MLE_C"/>
    <property type="match status" value="1"/>
</dbReference>
<protein>
    <submittedName>
        <fullName evidence="8">Dipeptide epimerase</fullName>
    </submittedName>
</protein>